<dbReference type="AlphaFoldDB" id="A0AAF3E9Y1"/>
<protein>
    <submittedName>
        <fullName evidence="3">Uncharacterized protein</fullName>
    </submittedName>
</protein>
<reference evidence="3" key="1">
    <citation type="submission" date="2024-02" db="UniProtKB">
        <authorList>
            <consortium name="WormBaseParasite"/>
        </authorList>
    </citation>
    <scope>IDENTIFICATION</scope>
</reference>
<sequence>MRGLLLVNNKNQGLLKRELCSHSDTASTSSGVFSDSSSGIFTEDKPSTSNPSSPASKSLHCSRKFCQSITVLSEITYHFLPIISIFRTAESLKDSYKSLNSDGSTILFESLSCDFLLIVITEGDETVAHMPIKRDTNGYRAAAYYSKDTQKMIPMLKTLSERISETLGANRDGNSRFSCLLVSHGELLCSVNSTSDEKKIWKHFDTTDINSLKRFLKLHPITANTQVNQLWLRSKNSETPFYADVMRYKLMDELEIVFVCAVSGCALIRMGAEVLDQLDNLIYENSDTLKTCIMLKKLCTVLRSTTARSHCRTPTAFLRNPPKTADFIEVVWERILNEIRNLSNETNQNTATSGSRSRSLSLLSMKSAFSILSMSTSMETCCGKEKLLPPKLETIIRYLRRQILSLVQELCSSAQADAISERLPTAHAIVARSLTGILKPGDSHQRILCFGNSDEHMGFRAPQLHRHF</sequence>
<dbReference type="Proteomes" id="UP000887575">
    <property type="component" value="Unassembled WGS sequence"/>
</dbReference>
<evidence type="ECO:0000313" key="2">
    <source>
        <dbReference type="Proteomes" id="UP000887575"/>
    </source>
</evidence>
<feature type="compositionally biased region" description="Low complexity" evidence="1">
    <location>
        <begin position="27"/>
        <end position="38"/>
    </location>
</feature>
<dbReference type="WBParaSite" id="MBELARI_LOCUS1072">
    <property type="protein sequence ID" value="MBELARI_LOCUS1072"/>
    <property type="gene ID" value="MBELARI_LOCUS1072"/>
</dbReference>
<accession>A0AAF3E9Y1</accession>
<proteinExistence type="predicted"/>
<organism evidence="2 3">
    <name type="scientific">Mesorhabditis belari</name>
    <dbReference type="NCBI Taxonomy" id="2138241"/>
    <lineage>
        <taxon>Eukaryota</taxon>
        <taxon>Metazoa</taxon>
        <taxon>Ecdysozoa</taxon>
        <taxon>Nematoda</taxon>
        <taxon>Chromadorea</taxon>
        <taxon>Rhabditida</taxon>
        <taxon>Rhabditina</taxon>
        <taxon>Rhabditomorpha</taxon>
        <taxon>Rhabditoidea</taxon>
        <taxon>Rhabditidae</taxon>
        <taxon>Mesorhabditinae</taxon>
        <taxon>Mesorhabditis</taxon>
    </lineage>
</organism>
<keyword evidence="2" id="KW-1185">Reference proteome</keyword>
<evidence type="ECO:0000313" key="3">
    <source>
        <dbReference type="WBParaSite" id="MBELARI_LOCUS1072"/>
    </source>
</evidence>
<name>A0AAF3E9Y1_9BILA</name>
<feature type="compositionally biased region" description="Low complexity" evidence="1">
    <location>
        <begin position="47"/>
        <end position="58"/>
    </location>
</feature>
<feature type="region of interest" description="Disordered" evidence="1">
    <location>
        <begin position="24"/>
        <end position="58"/>
    </location>
</feature>
<evidence type="ECO:0000256" key="1">
    <source>
        <dbReference type="SAM" id="MobiDB-lite"/>
    </source>
</evidence>